<feature type="transmembrane region" description="Helical" evidence="6">
    <location>
        <begin position="74"/>
        <end position="93"/>
    </location>
</feature>
<sequence length="119" mass="11748">MQKKSVFACLAGGAAVGAANGLLGGGGGMLAVPILEKAGLEERCAHATAIAVIAPASLVSGIVYLCSGLVEMPLFIPAALGVLLGGLLGAKLLRILPLGAISLLFEGVMLAAGLRLLFP</sequence>
<dbReference type="PANTHER" id="PTHR43701">
    <property type="entry name" value="MEMBRANE TRANSPORTER PROTEIN MJ0441-RELATED"/>
    <property type="match status" value="1"/>
</dbReference>
<protein>
    <recommendedName>
        <fullName evidence="6">Probable membrane transporter protein</fullName>
    </recommendedName>
</protein>
<evidence type="ECO:0000256" key="4">
    <source>
        <dbReference type="ARBA" id="ARBA00022989"/>
    </source>
</evidence>
<keyword evidence="4 6" id="KW-1133">Transmembrane helix</keyword>
<feature type="transmembrane region" description="Helical" evidence="6">
    <location>
        <begin position="45"/>
        <end position="67"/>
    </location>
</feature>
<dbReference type="Pfam" id="PF01925">
    <property type="entry name" value="TauE"/>
    <property type="match status" value="1"/>
</dbReference>
<evidence type="ECO:0000313" key="8">
    <source>
        <dbReference type="Proteomes" id="UP000824102"/>
    </source>
</evidence>
<comment type="subcellular location">
    <subcellularLocation>
        <location evidence="6">Cell membrane</location>
        <topology evidence="6">Multi-pass membrane protein</topology>
    </subcellularLocation>
    <subcellularLocation>
        <location evidence="1">Membrane</location>
        <topology evidence="1">Multi-pass membrane protein</topology>
    </subcellularLocation>
</comment>
<proteinExistence type="inferred from homology"/>
<keyword evidence="3 6" id="KW-0812">Transmembrane</keyword>
<dbReference type="InterPro" id="IPR002781">
    <property type="entry name" value="TM_pro_TauE-like"/>
</dbReference>
<keyword evidence="5 6" id="KW-0472">Membrane</keyword>
<comment type="similarity">
    <text evidence="2 6">Belongs to the 4-toluene sulfonate uptake permease (TSUP) (TC 2.A.102) family.</text>
</comment>
<feature type="transmembrane region" description="Helical" evidence="6">
    <location>
        <begin position="99"/>
        <end position="118"/>
    </location>
</feature>
<keyword evidence="6" id="KW-1003">Cell membrane</keyword>
<dbReference type="GO" id="GO:0005886">
    <property type="term" value="C:plasma membrane"/>
    <property type="evidence" value="ECO:0007669"/>
    <property type="project" value="UniProtKB-SubCell"/>
</dbReference>
<dbReference type="EMBL" id="DXBB01000008">
    <property type="protein sequence ID" value="HIZ72064.1"/>
    <property type="molecule type" value="Genomic_DNA"/>
</dbReference>
<evidence type="ECO:0000256" key="3">
    <source>
        <dbReference type="ARBA" id="ARBA00022692"/>
    </source>
</evidence>
<comment type="caution">
    <text evidence="7">The sequence shown here is derived from an EMBL/GenBank/DDBJ whole genome shotgun (WGS) entry which is preliminary data.</text>
</comment>
<evidence type="ECO:0000256" key="1">
    <source>
        <dbReference type="ARBA" id="ARBA00004141"/>
    </source>
</evidence>
<evidence type="ECO:0000256" key="2">
    <source>
        <dbReference type="ARBA" id="ARBA00009142"/>
    </source>
</evidence>
<name>A0A9D2G2V0_9FIRM</name>
<dbReference type="Proteomes" id="UP000824102">
    <property type="component" value="Unassembled WGS sequence"/>
</dbReference>
<reference evidence="7" key="1">
    <citation type="journal article" date="2021" name="PeerJ">
        <title>Extensive microbial diversity within the chicken gut microbiome revealed by metagenomics and culture.</title>
        <authorList>
            <person name="Gilroy R."/>
            <person name="Ravi A."/>
            <person name="Getino M."/>
            <person name="Pursley I."/>
            <person name="Horton D.L."/>
            <person name="Alikhan N.F."/>
            <person name="Baker D."/>
            <person name="Gharbi K."/>
            <person name="Hall N."/>
            <person name="Watson M."/>
            <person name="Adriaenssens E.M."/>
            <person name="Foster-Nyarko E."/>
            <person name="Jarju S."/>
            <person name="Secka A."/>
            <person name="Antonio M."/>
            <person name="Oren A."/>
            <person name="Chaudhuri R.R."/>
            <person name="La Ragione R."/>
            <person name="Hildebrand F."/>
            <person name="Pallen M.J."/>
        </authorList>
    </citation>
    <scope>NUCLEOTIDE SEQUENCE</scope>
    <source>
        <strain evidence="7">ChiW7-2402</strain>
    </source>
</reference>
<evidence type="ECO:0000256" key="5">
    <source>
        <dbReference type="ARBA" id="ARBA00023136"/>
    </source>
</evidence>
<dbReference type="PANTHER" id="PTHR43701:SF2">
    <property type="entry name" value="MEMBRANE TRANSPORTER PROTEIN YJNA-RELATED"/>
    <property type="match status" value="1"/>
</dbReference>
<evidence type="ECO:0000256" key="6">
    <source>
        <dbReference type="RuleBase" id="RU363041"/>
    </source>
</evidence>
<organism evidence="7 8">
    <name type="scientific">Candidatus Gallimonas intestinavium</name>
    <dbReference type="NCBI Taxonomy" id="2838603"/>
    <lineage>
        <taxon>Bacteria</taxon>
        <taxon>Bacillati</taxon>
        <taxon>Bacillota</taxon>
        <taxon>Clostridia</taxon>
        <taxon>Candidatus Gallimonas</taxon>
    </lineage>
</organism>
<accession>A0A9D2G2V0</accession>
<dbReference type="AlphaFoldDB" id="A0A9D2G2V0"/>
<reference evidence="7" key="2">
    <citation type="submission" date="2021-04" db="EMBL/GenBank/DDBJ databases">
        <authorList>
            <person name="Gilroy R."/>
        </authorList>
    </citation>
    <scope>NUCLEOTIDE SEQUENCE</scope>
    <source>
        <strain evidence="7">ChiW7-2402</strain>
    </source>
</reference>
<evidence type="ECO:0000313" key="7">
    <source>
        <dbReference type="EMBL" id="HIZ72064.1"/>
    </source>
</evidence>
<gene>
    <name evidence="7" type="ORF">H9964_00625</name>
</gene>
<dbReference type="InterPro" id="IPR051598">
    <property type="entry name" value="TSUP/Inactive_protease-like"/>
</dbReference>